<evidence type="ECO:0000259" key="10">
    <source>
        <dbReference type="PROSITE" id="PS51228"/>
    </source>
</evidence>
<dbReference type="GeneTree" id="ENSGT00940000163490"/>
<dbReference type="PRINTS" id="PR00689">
    <property type="entry name" value="ACOABINDINGP"/>
</dbReference>
<evidence type="ECO:0000256" key="1">
    <source>
        <dbReference type="ARBA" id="ARBA00004496"/>
    </source>
</evidence>
<dbReference type="InterPro" id="IPR014352">
    <property type="entry name" value="FERM/acyl-CoA-bd_prot_sf"/>
</dbReference>
<dbReference type="PROSITE" id="PS51228">
    <property type="entry name" value="ACB_2"/>
    <property type="match status" value="1"/>
</dbReference>
<dbReference type="GO" id="GO:0000062">
    <property type="term" value="F:fatty-acyl-CoA binding"/>
    <property type="evidence" value="ECO:0007669"/>
    <property type="project" value="InterPro"/>
</dbReference>
<evidence type="ECO:0000256" key="3">
    <source>
        <dbReference type="ARBA" id="ARBA00022448"/>
    </source>
</evidence>
<evidence type="ECO:0000256" key="9">
    <source>
        <dbReference type="SAM" id="MobiDB-lite"/>
    </source>
</evidence>
<keyword evidence="4" id="KW-0963">Cytoplasm</keyword>
<protein>
    <recommendedName>
        <fullName evidence="7">Diazepam-binding inhibitor-like 5</fullName>
    </recommendedName>
    <alternativeName>
        <fullName evidence="8">Endozepine-like peptide</fullName>
    </alternativeName>
</protein>
<dbReference type="AlphaFoldDB" id="A0A4X2KNS0"/>
<dbReference type="PANTHER" id="PTHR23310">
    <property type="entry name" value="ACYL-COA-BINDING PROTEIN, ACBP"/>
    <property type="match status" value="1"/>
</dbReference>
<evidence type="ECO:0000256" key="5">
    <source>
        <dbReference type="ARBA" id="ARBA00023121"/>
    </source>
</evidence>
<dbReference type="InterPro" id="IPR035984">
    <property type="entry name" value="Acyl-CoA-binding_sf"/>
</dbReference>
<sequence>KGPLQAKSFLGPNLSHASSTSGTLTPKPSSYQRQPMAQIEFEMACAEVKQLTGHITDEEKLVVYSYYKQATVGDINIPCPEITDFKAKAKWEAWNCRKGMSKLDAMKIYVSKVQELKNRPPWPEGGKPQLSIEDTEEED</sequence>
<dbReference type="SUPFAM" id="SSF47027">
    <property type="entry name" value="Acyl-CoA binding protein"/>
    <property type="match status" value="1"/>
</dbReference>
<dbReference type="Ensembl" id="ENSVURT00010012514.1">
    <property type="protein sequence ID" value="ENSVURP00010011020.1"/>
    <property type="gene ID" value="ENSVURG00010008513.1"/>
</dbReference>
<comment type="function">
    <text evidence="6">May be involved in the energy metabolism of the mature sperm.</text>
</comment>
<feature type="region of interest" description="Disordered" evidence="9">
    <location>
        <begin position="117"/>
        <end position="139"/>
    </location>
</feature>
<reference evidence="11" key="3">
    <citation type="submission" date="2025-09" db="UniProtKB">
        <authorList>
            <consortium name="Ensembl"/>
        </authorList>
    </citation>
    <scope>IDENTIFICATION</scope>
</reference>
<keyword evidence="5" id="KW-0446">Lipid-binding</keyword>
<dbReference type="Proteomes" id="UP000314987">
    <property type="component" value="Unassembled WGS sequence"/>
</dbReference>
<evidence type="ECO:0000256" key="7">
    <source>
        <dbReference type="ARBA" id="ARBA00074897"/>
    </source>
</evidence>
<dbReference type="PANTHER" id="PTHR23310:SF13">
    <property type="entry name" value="DIAZEPAM-BINDING INHIBITOR-LIKE 5"/>
    <property type="match status" value="1"/>
</dbReference>
<accession>A0A4X2KNS0</accession>
<feature type="compositionally biased region" description="Polar residues" evidence="9">
    <location>
        <begin position="15"/>
        <end position="32"/>
    </location>
</feature>
<feature type="region of interest" description="Disordered" evidence="9">
    <location>
        <begin position="1"/>
        <end position="32"/>
    </location>
</feature>
<evidence type="ECO:0000256" key="2">
    <source>
        <dbReference type="ARBA" id="ARBA00005567"/>
    </source>
</evidence>
<evidence type="ECO:0000256" key="8">
    <source>
        <dbReference type="ARBA" id="ARBA00077252"/>
    </source>
</evidence>
<comment type="subcellular location">
    <subcellularLocation>
        <location evidence="1">Cytoplasm</location>
    </subcellularLocation>
</comment>
<name>A0A4X2KNS0_VOMUR</name>
<evidence type="ECO:0000313" key="11">
    <source>
        <dbReference type="Ensembl" id="ENSVURP00010011020.1"/>
    </source>
</evidence>
<evidence type="ECO:0000256" key="6">
    <source>
        <dbReference type="ARBA" id="ARBA00054229"/>
    </source>
</evidence>
<reference evidence="12" key="1">
    <citation type="submission" date="2018-12" db="EMBL/GenBank/DDBJ databases">
        <authorList>
            <person name="Yazar S."/>
        </authorList>
    </citation>
    <scope>NUCLEOTIDE SEQUENCE [LARGE SCALE GENOMIC DNA]</scope>
</reference>
<keyword evidence="3" id="KW-0813">Transport</keyword>
<proteinExistence type="inferred from homology"/>
<dbReference type="Pfam" id="PF00887">
    <property type="entry name" value="ACBP"/>
    <property type="match status" value="1"/>
</dbReference>
<reference evidence="11" key="2">
    <citation type="submission" date="2025-08" db="UniProtKB">
        <authorList>
            <consortium name="Ensembl"/>
        </authorList>
    </citation>
    <scope>IDENTIFICATION</scope>
</reference>
<dbReference type="GO" id="GO:0005739">
    <property type="term" value="C:mitochondrion"/>
    <property type="evidence" value="ECO:0007669"/>
    <property type="project" value="TreeGrafter"/>
</dbReference>
<comment type="similarity">
    <text evidence="2">Belongs to the ACBP family.</text>
</comment>
<dbReference type="Gene3D" id="1.20.80.10">
    <property type="match status" value="1"/>
</dbReference>
<evidence type="ECO:0000256" key="4">
    <source>
        <dbReference type="ARBA" id="ARBA00022490"/>
    </source>
</evidence>
<dbReference type="InterPro" id="IPR000582">
    <property type="entry name" value="Acyl-CoA-binding_protein"/>
</dbReference>
<organism evidence="11 12">
    <name type="scientific">Vombatus ursinus</name>
    <name type="common">Common wombat</name>
    <dbReference type="NCBI Taxonomy" id="29139"/>
    <lineage>
        <taxon>Eukaryota</taxon>
        <taxon>Metazoa</taxon>
        <taxon>Chordata</taxon>
        <taxon>Craniata</taxon>
        <taxon>Vertebrata</taxon>
        <taxon>Euteleostomi</taxon>
        <taxon>Mammalia</taxon>
        <taxon>Metatheria</taxon>
        <taxon>Diprotodontia</taxon>
        <taxon>Vombatidae</taxon>
        <taxon>Vombatus</taxon>
    </lineage>
</organism>
<dbReference type="STRING" id="29139.ENSVURP00010011020"/>
<dbReference type="GO" id="GO:0006631">
    <property type="term" value="P:fatty acid metabolic process"/>
    <property type="evidence" value="ECO:0007669"/>
    <property type="project" value="TreeGrafter"/>
</dbReference>
<feature type="domain" description="ACB" evidence="10">
    <location>
        <begin position="37"/>
        <end position="124"/>
    </location>
</feature>
<keyword evidence="12" id="KW-1185">Reference proteome</keyword>
<evidence type="ECO:0000313" key="12">
    <source>
        <dbReference type="Proteomes" id="UP000314987"/>
    </source>
</evidence>
<dbReference type="FunFam" id="1.20.80.10:FF:000042">
    <property type="entry name" value="diazepam-binding inhibitor-like 5"/>
    <property type="match status" value="1"/>
</dbReference>